<evidence type="ECO:0000256" key="1">
    <source>
        <dbReference type="SAM" id="MobiDB-lite"/>
    </source>
</evidence>
<proteinExistence type="predicted"/>
<evidence type="ECO:0000313" key="3">
    <source>
        <dbReference type="Proteomes" id="UP000314294"/>
    </source>
</evidence>
<accession>A0A4Z2G3T3</accession>
<keyword evidence="3" id="KW-1185">Reference proteome</keyword>
<dbReference type="AlphaFoldDB" id="A0A4Z2G3T3"/>
<dbReference type="Proteomes" id="UP000314294">
    <property type="component" value="Unassembled WGS sequence"/>
</dbReference>
<sequence length="82" mass="9497">MPMEHMNLRLRGDGKQDETVKQLQTVTCECSLDTEEEELGGYNMRCYHQRDNKYKKERRTTPESTQRALVDSSEGPEGLDMA</sequence>
<comment type="caution">
    <text evidence="2">The sequence shown here is derived from an EMBL/GenBank/DDBJ whole genome shotgun (WGS) entry which is preliminary data.</text>
</comment>
<organism evidence="2 3">
    <name type="scientific">Liparis tanakae</name>
    <name type="common">Tanaka's snailfish</name>
    <dbReference type="NCBI Taxonomy" id="230148"/>
    <lineage>
        <taxon>Eukaryota</taxon>
        <taxon>Metazoa</taxon>
        <taxon>Chordata</taxon>
        <taxon>Craniata</taxon>
        <taxon>Vertebrata</taxon>
        <taxon>Euteleostomi</taxon>
        <taxon>Actinopterygii</taxon>
        <taxon>Neopterygii</taxon>
        <taxon>Teleostei</taxon>
        <taxon>Neoteleostei</taxon>
        <taxon>Acanthomorphata</taxon>
        <taxon>Eupercaria</taxon>
        <taxon>Perciformes</taxon>
        <taxon>Cottioidei</taxon>
        <taxon>Cottales</taxon>
        <taxon>Liparidae</taxon>
        <taxon>Liparis</taxon>
    </lineage>
</organism>
<evidence type="ECO:0000313" key="2">
    <source>
        <dbReference type="EMBL" id="TNN47202.1"/>
    </source>
</evidence>
<reference evidence="2 3" key="1">
    <citation type="submission" date="2019-03" db="EMBL/GenBank/DDBJ databases">
        <title>First draft genome of Liparis tanakae, snailfish: a comprehensive survey of snailfish specific genes.</title>
        <authorList>
            <person name="Kim W."/>
            <person name="Song I."/>
            <person name="Jeong J.-H."/>
            <person name="Kim D."/>
            <person name="Kim S."/>
            <person name="Ryu S."/>
            <person name="Song J.Y."/>
            <person name="Lee S.K."/>
        </authorList>
    </citation>
    <scope>NUCLEOTIDE SEQUENCE [LARGE SCALE GENOMIC DNA]</scope>
    <source>
        <tissue evidence="2">Muscle</tissue>
    </source>
</reference>
<feature type="region of interest" description="Disordered" evidence="1">
    <location>
        <begin position="51"/>
        <end position="82"/>
    </location>
</feature>
<protein>
    <submittedName>
        <fullName evidence="2">Uncharacterized protein</fullName>
    </submittedName>
</protein>
<name>A0A4Z2G3T3_9TELE</name>
<gene>
    <name evidence="2" type="ORF">EYF80_042593</name>
</gene>
<dbReference type="EMBL" id="SRLO01000753">
    <property type="protein sequence ID" value="TNN47202.1"/>
    <property type="molecule type" value="Genomic_DNA"/>
</dbReference>